<feature type="compositionally biased region" description="Basic and acidic residues" evidence="2">
    <location>
        <begin position="183"/>
        <end position="202"/>
    </location>
</feature>
<dbReference type="PANTHER" id="PTHR15107">
    <property type="entry name" value="RETINOBLASTOMA BINDING PROTEIN 8"/>
    <property type="match status" value="1"/>
</dbReference>
<reference evidence="4 5" key="1">
    <citation type="submission" date="2021-07" db="EMBL/GenBank/DDBJ databases">
        <authorList>
            <person name="Imarazene B."/>
            <person name="Zahm M."/>
            <person name="Klopp C."/>
            <person name="Cabau C."/>
            <person name="Beille S."/>
            <person name="Jouanno E."/>
            <person name="Castinel A."/>
            <person name="Lluch J."/>
            <person name="Gil L."/>
            <person name="Kuchtly C."/>
            <person name="Lopez Roques C."/>
            <person name="Donnadieu C."/>
            <person name="Parrinello H."/>
            <person name="Journot L."/>
            <person name="Du K."/>
            <person name="Schartl M."/>
            <person name="Retaux S."/>
            <person name="Guiguen Y."/>
        </authorList>
    </citation>
    <scope>NUCLEOTIDE SEQUENCE [LARGE SCALE GENOMIC DNA]</scope>
    <source>
        <strain evidence="4">Pach_M1</strain>
        <tissue evidence="4">Testis</tissue>
    </source>
</reference>
<feature type="region of interest" description="Disordered" evidence="2">
    <location>
        <begin position="128"/>
        <end position="159"/>
    </location>
</feature>
<dbReference type="PANTHER" id="PTHR15107:SF0">
    <property type="entry name" value="DNA ENDONUCLEASE ACTIVATOR CTP1 C-TERMINAL DOMAIN-CONTAINING PROTEIN"/>
    <property type="match status" value="1"/>
</dbReference>
<evidence type="ECO:0000259" key="3">
    <source>
        <dbReference type="Pfam" id="PF10482"/>
    </source>
</evidence>
<feature type="coiled-coil region" evidence="1">
    <location>
        <begin position="14"/>
        <end position="69"/>
    </location>
</feature>
<proteinExistence type="predicted"/>
<name>A0A8T2LF78_ASTMX</name>
<evidence type="ECO:0000256" key="2">
    <source>
        <dbReference type="SAM" id="MobiDB-lite"/>
    </source>
</evidence>
<gene>
    <name evidence="4" type="primary">RBBP8NL</name>
    <name evidence="4" type="ORF">AMEX_G16551</name>
</gene>
<comment type="caution">
    <text evidence="4">The sequence shown here is derived from an EMBL/GenBank/DDBJ whole genome shotgun (WGS) entry which is preliminary data.</text>
</comment>
<dbReference type="GO" id="GO:0010792">
    <property type="term" value="P:DNA double-strand break processing involved in repair via single-strand annealing"/>
    <property type="evidence" value="ECO:0007669"/>
    <property type="project" value="TreeGrafter"/>
</dbReference>
<protein>
    <submittedName>
        <fullName evidence="4">RBBP8 N-terminal-like protein isoform X1</fullName>
    </submittedName>
</protein>
<accession>A0A8T2LF78</accession>
<evidence type="ECO:0000313" key="4">
    <source>
        <dbReference type="EMBL" id="KAG9269507.1"/>
    </source>
</evidence>
<keyword evidence="1" id="KW-0175">Coiled coil</keyword>
<feature type="compositionally biased region" description="Acidic residues" evidence="2">
    <location>
        <begin position="538"/>
        <end position="548"/>
    </location>
</feature>
<dbReference type="InterPro" id="IPR033316">
    <property type="entry name" value="RBBP8-like"/>
</dbReference>
<dbReference type="Pfam" id="PF10482">
    <property type="entry name" value="CtIP_N"/>
    <property type="match status" value="1"/>
</dbReference>
<feature type="region of interest" description="Disordered" evidence="2">
    <location>
        <begin position="173"/>
        <end position="202"/>
    </location>
</feature>
<dbReference type="EMBL" id="JAICCE010000013">
    <property type="protein sequence ID" value="KAG9269507.1"/>
    <property type="molecule type" value="Genomic_DNA"/>
</dbReference>
<feature type="region of interest" description="Disordered" evidence="2">
    <location>
        <begin position="391"/>
        <end position="512"/>
    </location>
</feature>
<evidence type="ECO:0000256" key="1">
    <source>
        <dbReference type="SAM" id="Coils"/>
    </source>
</evidence>
<feature type="compositionally biased region" description="Basic and acidic residues" evidence="2">
    <location>
        <begin position="469"/>
        <end position="491"/>
    </location>
</feature>
<feature type="region of interest" description="Disordered" evidence="2">
    <location>
        <begin position="526"/>
        <end position="592"/>
    </location>
</feature>
<organism evidence="4 5">
    <name type="scientific">Astyanax mexicanus</name>
    <name type="common">Blind cave fish</name>
    <name type="synonym">Astyanax fasciatus mexicanus</name>
    <dbReference type="NCBI Taxonomy" id="7994"/>
    <lineage>
        <taxon>Eukaryota</taxon>
        <taxon>Metazoa</taxon>
        <taxon>Chordata</taxon>
        <taxon>Craniata</taxon>
        <taxon>Vertebrata</taxon>
        <taxon>Euteleostomi</taxon>
        <taxon>Actinopterygii</taxon>
        <taxon>Neopterygii</taxon>
        <taxon>Teleostei</taxon>
        <taxon>Ostariophysi</taxon>
        <taxon>Characiformes</taxon>
        <taxon>Characoidei</taxon>
        <taxon>Acestrorhamphidae</taxon>
        <taxon>Acestrorhamphinae</taxon>
        <taxon>Astyanax</taxon>
    </lineage>
</organism>
<dbReference type="Proteomes" id="UP000752171">
    <property type="component" value="Unassembled WGS sequence"/>
</dbReference>
<feature type="domain" description="DNA endonuclease Ctp1 N-terminal" evidence="3">
    <location>
        <begin position="6"/>
        <end position="125"/>
    </location>
</feature>
<feature type="region of interest" description="Disordered" evidence="2">
    <location>
        <begin position="236"/>
        <end position="258"/>
    </location>
</feature>
<evidence type="ECO:0000313" key="5">
    <source>
        <dbReference type="Proteomes" id="UP000752171"/>
    </source>
</evidence>
<feature type="compositionally biased region" description="Low complexity" evidence="2">
    <location>
        <begin position="421"/>
        <end position="464"/>
    </location>
</feature>
<sequence>MAMQGFTELLHKLKEVHEQEVEGWQEKVLELTNKKTCDAKRLEELYSRNQQLREQQKILTDNIKQLENMLRAGLCDRCTVSQDMAKKQQQDFESAQLQSLQHITLLMGEISALMKDNEKLKEEVKSLRGRIEKQNGHPEEARSPEVKRSPDHTAARLTPVTSVLKPELLSAGGATASAATVKSESESKEAFTERKEMSDKGAVHKRLQEWSGAYPFESNKLSTLMNASNTNTWRERRSVSVDSLEPRPSPPSPTIPSHLRLLKKNLFLSKDRPQRVSAPLRPHPIKTAPPSLHWHLPERKDWAMMATVGAHPNISQDSRSTLLHFAGLVPPTGALEPRSQSQESIRPVCPPHRSVCELGESRNRERGATVSVIAPPSWKAPAVRPEQVFGESLREGEEEAPLDLSSAGGCTASDTERTETAQQSSQPQSNIASPSSSSSSSSPPAPLSSPSSAQYASSPQSDPQTADTKPQREETWEKQKTDSVQEKEKQENGQFSENLKVPTLTISLRPGSDSVISVLVMKTLHTNDQDMGWSSSPQDEEEVEDEENNQSTAKKRPGQDNEAVSSRRPLKEKRTRLTATPQGPDHGDSDQG</sequence>
<feature type="compositionally biased region" description="Basic and acidic residues" evidence="2">
    <location>
        <begin position="128"/>
        <end position="154"/>
    </location>
</feature>
<dbReference type="AlphaFoldDB" id="A0A8T2LF78"/>
<dbReference type="InterPro" id="IPR019518">
    <property type="entry name" value="CtIP_N"/>
</dbReference>
<dbReference type="GO" id="GO:0003684">
    <property type="term" value="F:damaged DNA binding"/>
    <property type="evidence" value="ECO:0007669"/>
    <property type="project" value="TreeGrafter"/>
</dbReference>